<protein>
    <submittedName>
        <fullName evidence="1">Uncharacterized protein</fullName>
    </submittedName>
</protein>
<dbReference type="Proteomes" id="UP000095762">
    <property type="component" value="Unassembled WGS sequence"/>
</dbReference>
<dbReference type="EMBL" id="CZBP01000001">
    <property type="protein sequence ID" value="CUP60462.1"/>
    <property type="molecule type" value="Genomic_DNA"/>
</dbReference>
<sequence length="163" mass="18688">MRETVNHNCCHVCRRVKKSEFEFTFLYFKVYYQKSTPLAILLTIEFLINIRSQNLTYSLYLSLMTLRTSLTSAASNVKSCHILPPLEHHLSESQNGISLLTLRTVPKLLLTGMLNPICSQNLTYGLYLSLMTLRTSLTSVASNVELCQELPLWSILLWDLEEV</sequence>
<reference evidence="1 2" key="1">
    <citation type="submission" date="2015-09" db="EMBL/GenBank/DDBJ databases">
        <authorList>
            <consortium name="Pathogen Informatics"/>
        </authorList>
    </citation>
    <scope>NUCLEOTIDE SEQUENCE [LARGE SCALE GENOMIC DNA]</scope>
    <source>
        <strain evidence="1 2">2789STDY5834957</strain>
    </source>
</reference>
<dbReference type="AlphaFoldDB" id="A0A174PHH3"/>
<evidence type="ECO:0000313" key="2">
    <source>
        <dbReference type="Proteomes" id="UP000095762"/>
    </source>
</evidence>
<organism evidence="1 2">
    <name type="scientific">Blautia obeum</name>
    <dbReference type="NCBI Taxonomy" id="40520"/>
    <lineage>
        <taxon>Bacteria</taxon>
        <taxon>Bacillati</taxon>
        <taxon>Bacillota</taxon>
        <taxon>Clostridia</taxon>
        <taxon>Lachnospirales</taxon>
        <taxon>Lachnospiraceae</taxon>
        <taxon>Blautia</taxon>
    </lineage>
</organism>
<evidence type="ECO:0000313" key="1">
    <source>
        <dbReference type="EMBL" id="CUP60462.1"/>
    </source>
</evidence>
<proteinExistence type="predicted"/>
<gene>
    <name evidence="1" type="ORF">ERS852569_00140</name>
</gene>
<name>A0A174PHH3_9FIRM</name>
<accession>A0A174PHH3</accession>